<evidence type="ECO:0000256" key="19">
    <source>
        <dbReference type="RuleBase" id="RU000304"/>
    </source>
</evidence>
<evidence type="ECO:0000256" key="11">
    <source>
        <dbReference type="ARBA" id="ARBA00022782"/>
    </source>
</evidence>
<evidence type="ECO:0000256" key="12">
    <source>
        <dbReference type="ARBA" id="ARBA00022840"/>
    </source>
</evidence>
<keyword evidence="7" id="KW-0808">Transferase</keyword>
<dbReference type="InterPro" id="IPR000719">
    <property type="entry name" value="Prot_kinase_dom"/>
</dbReference>
<dbReference type="AlphaFoldDB" id="A0AAJ7WY25"/>
<dbReference type="InterPro" id="IPR017441">
    <property type="entry name" value="Protein_kinase_ATP_BS"/>
</dbReference>
<dbReference type="GO" id="GO:0050321">
    <property type="term" value="F:tau-protein kinase activity"/>
    <property type="evidence" value="ECO:0007669"/>
    <property type="project" value="TreeGrafter"/>
</dbReference>
<evidence type="ECO:0000256" key="8">
    <source>
        <dbReference type="ARBA" id="ARBA00022723"/>
    </source>
</evidence>
<dbReference type="PROSITE" id="PS50011">
    <property type="entry name" value="PROTEIN_KINASE_DOM"/>
    <property type="match status" value="1"/>
</dbReference>
<keyword evidence="22" id="KW-1185">Reference proteome</keyword>
<reference evidence="23" key="1">
    <citation type="submission" date="2025-08" db="UniProtKB">
        <authorList>
            <consortium name="RefSeq"/>
        </authorList>
    </citation>
    <scope>IDENTIFICATION</scope>
    <source>
        <tissue evidence="23">Sperm</tissue>
    </source>
</reference>
<dbReference type="EC" id="2.7.11.1" evidence="3"/>
<keyword evidence="15" id="KW-0744">Spermatogenesis</keyword>
<gene>
    <name evidence="23" type="primary">LOC116944619</name>
</gene>
<comment type="catalytic activity">
    <reaction evidence="16">
        <text>L-threonyl-[protein] + ATP = O-phospho-L-threonyl-[protein] + ADP + H(+)</text>
        <dbReference type="Rhea" id="RHEA:46608"/>
        <dbReference type="Rhea" id="RHEA-COMP:11060"/>
        <dbReference type="Rhea" id="RHEA-COMP:11605"/>
        <dbReference type="ChEBI" id="CHEBI:15378"/>
        <dbReference type="ChEBI" id="CHEBI:30013"/>
        <dbReference type="ChEBI" id="CHEBI:30616"/>
        <dbReference type="ChEBI" id="CHEBI:61977"/>
        <dbReference type="ChEBI" id="CHEBI:456216"/>
        <dbReference type="EC" id="2.7.11.1"/>
    </reaction>
</comment>
<keyword evidence="5 19" id="KW-0723">Serine/threonine-protein kinase</keyword>
<evidence type="ECO:0000256" key="17">
    <source>
        <dbReference type="ARBA" id="ARBA00048679"/>
    </source>
</evidence>
<comment type="similarity">
    <text evidence="2">Belongs to the protein kinase superfamily. CAMK Ser/Thr protein kinase family.</text>
</comment>
<feature type="region of interest" description="Disordered" evidence="20">
    <location>
        <begin position="238"/>
        <end position="297"/>
    </location>
</feature>
<dbReference type="PANTHER" id="PTHR24346">
    <property type="entry name" value="MAP/MICROTUBULE AFFINITY-REGULATING KINASE"/>
    <property type="match status" value="1"/>
</dbReference>
<keyword evidence="6" id="KW-0597">Phosphoprotein</keyword>
<evidence type="ECO:0000256" key="6">
    <source>
        <dbReference type="ARBA" id="ARBA00022553"/>
    </source>
</evidence>
<evidence type="ECO:0000256" key="10">
    <source>
        <dbReference type="ARBA" id="ARBA00022777"/>
    </source>
</evidence>
<evidence type="ECO:0000256" key="4">
    <source>
        <dbReference type="ARBA" id="ARBA00022473"/>
    </source>
</evidence>
<accession>A0AAJ7WY25</accession>
<keyword evidence="4" id="KW-0217">Developmental protein</keyword>
<dbReference type="SMART" id="SM00220">
    <property type="entry name" value="S_TKc"/>
    <property type="match status" value="1"/>
</dbReference>
<dbReference type="Proteomes" id="UP001318040">
    <property type="component" value="Chromosome 21"/>
</dbReference>
<dbReference type="Gene3D" id="3.30.200.20">
    <property type="entry name" value="Phosphorylase Kinase, domain 1"/>
    <property type="match status" value="1"/>
</dbReference>
<evidence type="ECO:0000259" key="21">
    <source>
        <dbReference type="PROSITE" id="PS50011"/>
    </source>
</evidence>
<dbReference type="PANTHER" id="PTHR24346:SF102">
    <property type="entry name" value="TESTIS-SPECIFIC SERINE_THREONINE-PROTEIN KINASE 1"/>
    <property type="match status" value="1"/>
</dbReference>
<keyword evidence="13" id="KW-0460">Magnesium</keyword>
<dbReference type="SUPFAM" id="SSF56112">
    <property type="entry name" value="Protein kinase-like (PK-like)"/>
    <property type="match status" value="1"/>
</dbReference>
<keyword evidence="9 18" id="KW-0547">Nucleotide-binding</keyword>
<dbReference type="Pfam" id="PF00069">
    <property type="entry name" value="Pkinase"/>
    <property type="match status" value="1"/>
</dbReference>
<keyword evidence="14" id="KW-0832">Ubl conjugation</keyword>
<dbReference type="FunFam" id="1.10.510.10:FF:000571">
    <property type="entry name" value="Maternal embryonic leucine zipper kinase"/>
    <property type="match status" value="1"/>
</dbReference>
<evidence type="ECO:0000256" key="14">
    <source>
        <dbReference type="ARBA" id="ARBA00022843"/>
    </source>
</evidence>
<evidence type="ECO:0000256" key="9">
    <source>
        <dbReference type="ARBA" id="ARBA00022741"/>
    </source>
</evidence>
<keyword evidence="10" id="KW-0418">Kinase</keyword>
<evidence type="ECO:0000256" key="20">
    <source>
        <dbReference type="SAM" id="MobiDB-lite"/>
    </source>
</evidence>
<comment type="cofactor">
    <cofactor evidence="1">
        <name>Mg(2+)</name>
        <dbReference type="ChEBI" id="CHEBI:18420"/>
    </cofactor>
</comment>
<evidence type="ECO:0000256" key="5">
    <source>
        <dbReference type="ARBA" id="ARBA00022527"/>
    </source>
</evidence>
<keyword evidence="12 18" id="KW-0067">ATP-binding</keyword>
<evidence type="ECO:0000256" key="1">
    <source>
        <dbReference type="ARBA" id="ARBA00001946"/>
    </source>
</evidence>
<dbReference type="Gene3D" id="1.10.510.10">
    <property type="entry name" value="Transferase(Phosphotransferase) domain 1"/>
    <property type="match status" value="1"/>
</dbReference>
<feature type="binding site" evidence="18">
    <location>
        <position position="41"/>
    </location>
    <ligand>
        <name>ATP</name>
        <dbReference type="ChEBI" id="CHEBI:30616"/>
    </ligand>
</feature>
<feature type="compositionally biased region" description="Low complexity" evidence="20">
    <location>
        <begin position="238"/>
        <end position="248"/>
    </location>
</feature>
<evidence type="ECO:0000313" key="23">
    <source>
        <dbReference type="RefSeq" id="XP_032814235.1"/>
    </source>
</evidence>
<name>A0AAJ7WY25_PETMA</name>
<evidence type="ECO:0000256" key="16">
    <source>
        <dbReference type="ARBA" id="ARBA00047899"/>
    </source>
</evidence>
<dbReference type="GO" id="GO:0030154">
    <property type="term" value="P:cell differentiation"/>
    <property type="evidence" value="ECO:0007669"/>
    <property type="project" value="UniProtKB-KW"/>
</dbReference>
<dbReference type="GO" id="GO:0000226">
    <property type="term" value="P:microtubule cytoskeleton organization"/>
    <property type="evidence" value="ECO:0007669"/>
    <property type="project" value="TreeGrafter"/>
</dbReference>
<organism evidence="22 23">
    <name type="scientific">Petromyzon marinus</name>
    <name type="common">Sea lamprey</name>
    <dbReference type="NCBI Taxonomy" id="7757"/>
    <lineage>
        <taxon>Eukaryota</taxon>
        <taxon>Metazoa</taxon>
        <taxon>Chordata</taxon>
        <taxon>Craniata</taxon>
        <taxon>Vertebrata</taxon>
        <taxon>Cyclostomata</taxon>
        <taxon>Hyperoartia</taxon>
        <taxon>Petromyzontiformes</taxon>
        <taxon>Petromyzontidae</taxon>
        <taxon>Petromyzon</taxon>
    </lineage>
</organism>
<dbReference type="PROSITE" id="PS00107">
    <property type="entry name" value="PROTEIN_KINASE_ATP"/>
    <property type="match status" value="1"/>
</dbReference>
<comment type="catalytic activity">
    <reaction evidence="17">
        <text>L-seryl-[protein] + ATP = O-phospho-L-seryl-[protein] + ADP + H(+)</text>
        <dbReference type="Rhea" id="RHEA:17989"/>
        <dbReference type="Rhea" id="RHEA-COMP:9863"/>
        <dbReference type="Rhea" id="RHEA-COMP:11604"/>
        <dbReference type="ChEBI" id="CHEBI:15378"/>
        <dbReference type="ChEBI" id="CHEBI:29999"/>
        <dbReference type="ChEBI" id="CHEBI:30616"/>
        <dbReference type="ChEBI" id="CHEBI:83421"/>
        <dbReference type="ChEBI" id="CHEBI:456216"/>
        <dbReference type="EC" id="2.7.11.1"/>
    </reaction>
</comment>
<evidence type="ECO:0000256" key="3">
    <source>
        <dbReference type="ARBA" id="ARBA00012513"/>
    </source>
</evidence>
<evidence type="ECO:0000256" key="7">
    <source>
        <dbReference type="ARBA" id="ARBA00022679"/>
    </source>
</evidence>
<evidence type="ECO:0000313" key="22">
    <source>
        <dbReference type="Proteomes" id="UP001318040"/>
    </source>
</evidence>
<dbReference type="CTD" id="83983"/>
<dbReference type="GO" id="GO:0005524">
    <property type="term" value="F:ATP binding"/>
    <property type="evidence" value="ECO:0007669"/>
    <property type="project" value="UniProtKB-UniRule"/>
</dbReference>
<evidence type="ECO:0000256" key="18">
    <source>
        <dbReference type="PROSITE-ProRule" id="PRU10141"/>
    </source>
</evidence>
<keyword evidence="8" id="KW-0479">Metal-binding</keyword>
<sequence>MDAKHILSRYGYRLGYTLGEGTYSKVKFATSEQHERRVAIKVIDRRKLPPDFEEKFLPREVDLLRSLHHQNIVEVLQLIEGCRGYIFIVMELAQSDLLRLMQERGSLDQRTARGIFTELCSAVHYLHQMHVSHRDVKCENVLLVDGLHVRLTDFGFARQFQMDRAHPGCLEELSKTYCGSAAYTSPEVLLGTPYDPRLLDLWSLGVVLFIMVTGYMPFDDSNLMRLVRQQKRGVIFSGAASPGASSHAQPPPGPSGTDDSDDGGTGAADGSGLDDITAGDVPSGSLSSPRRDGAVASNATVDTRCEDLILKLLSFKPLARPQLAQVFLHPWMMEAPDQDLMRIL</sequence>
<proteinExistence type="inferred from homology"/>
<dbReference type="RefSeq" id="XP_032814235.1">
    <property type="nucleotide sequence ID" value="XM_032958344.1"/>
</dbReference>
<dbReference type="GO" id="GO:0007283">
    <property type="term" value="P:spermatogenesis"/>
    <property type="evidence" value="ECO:0007669"/>
    <property type="project" value="UniProtKB-KW"/>
</dbReference>
<dbReference type="GO" id="GO:0005737">
    <property type="term" value="C:cytoplasm"/>
    <property type="evidence" value="ECO:0007669"/>
    <property type="project" value="TreeGrafter"/>
</dbReference>
<dbReference type="GO" id="GO:0000287">
    <property type="term" value="F:magnesium ion binding"/>
    <property type="evidence" value="ECO:0007669"/>
    <property type="project" value="UniProtKB-ARBA"/>
</dbReference>
<evidence type="ECO:0000256" key="13">
    <source>
        <dbReference type="ARBA" id="ARBA00022842"/>
    </source>
</evidence>
<dbReference type="GeneID" id="116944619"/>
<evidence type="ECO:0000256" key="15">
    <source>
        <dbReference type="ARBA" id="ARBA00022871"/>
    </source>
</evidence>
<dbReference type="GO" id="GO:0035556">
    <property type="term" value="P:intracellular signal transduction"/>
    <property type="evidence" value="ECO:0007669"/>
    <property type="project" value="TreeGrafter"/>
</dbReference>
<dbReference type="InterPro" id="IPR011009">
    <property type="entry name" value="Kinase-like_dom_sf"/>
</dbReference>
<keyword evidence="11" id="KW-0221">Differentiation</keyword>
<dbReference type="PROSITE" id="PS00108">
    <property type="entry name" value="PROTEIN_KINASE_ST"/>
    <property type="match status" value="1"/>
</dbReference>
<protein>
    <recommendedName>
        <fullName evidence="3">non-specific serine/threonine protein kinase</fullName>
        <ecNumber evidence="3">2.7.11.1</ecNumber>
    </recommendedName>
</protein>
<dbReference type="InterPro" id="IPR008271">
    <property type="entry name" value="Ser/Thr_kinase_AS"/>
</dbReference>
<dbReference type="KEGG" id="pmrn:116944619"/>
<evidence type="ECO:0000256" key="2">
    <source>
        <dbReference type="ARBA" id="ARBA00006692"/>
    </source>
</evidence>
<feature type="domain" description="Protein kinase" evidence="21">
    <location>
        <begin position="12"/>
        <end position="332"/>
    </location>
</feature>